<dbReference type="KEGG" id="vqi:CCZ37_16295"/>
<evidence type="ECO:0000313" key="2">
    <source>
        <dbReference type="Proteomes" id="UP000215148"/>
    </source>
</evidence>
<evidence type="ECO:0008006" key="3">
    <source>
        <dbReference type="Google" id="ProtNLM"/>
    </source>
</evidence>
<sequence>MKEKLVSFDLETDLVMSLRCLLDALSQIERGQNTYFKWAVIYGHNSVQSAMCLALITSDSRLVRKKDSYHSEYGDLDNIEWLYEKLRKEDFLPYTGSKVIDIERFEKEKISRLQAVRNKFIHQHPSLYVFTFNELVELIRISVELVGFLVNESERLAINGHTQSQIKGLVDELSTQLTNGSRGIANAWRL</sequence>
<name>A0A223N2U8_9VIBR</name>
<dbReference type="RefSeq" id="WP_094501563.1">
    <property type="nucleotide sequence ID" value="NZ_CAWNHI010000002.1"/>
</dbReference>
<proteinExistence type="predicted"/>
<dbReference type="EMBL" id="CP022742">
    <property type="protein sequence ID" value="ASU24088.1"/>
    <property type="molecule type" value="Genomic_DNA"/>
</dbReference>
<gene>
    <name evidence="1" type="ORF">CCZ37_16295</name>
</gene>
<organism evidence="1 2">
    <name type="scientific">Vibrio qinghaiensis</name>
    <dbReference type="NCBI Taxonomy" id="2025808"/>
    <lineage>
        <taxon>Bacteria</taxon>
        <taxon>Pseudomonadati</taxon>
        <taxon>Pseudomonadota</taxon>
        <taxon>Gammaproteobacteria</taxon>
        <taxon>Vibrionales</taxon>
        <taxon>Vibrionaceae</taxon>
        <taxon>Vibrio</taxon>
    </lineage>
</organism>
<reference evidence="1 2" key="1">
    <citation type="submission" date="2017-08" db="EMBL/GenBank/DDBJ databases">
        <title>The Vibrio qinghaiensis sp.-Q67 is a luminous bacteria isolated firstly from Qinghai lake, Qinghai province, China, which has been proved to be very sensitive to detect environmental and food pollutants. Therefore, complete genome analysis of V. qinghaiensis sp.-Q67 highlights the potential application of this strain on detection of hazards in the contaminated environments.</title>
        <authorList>
            <person name="Gong L."/>
        </authorList>
    </citation>
    <scope>NUCLEOTIDE SEQUENCE [LARGE SCALE GENOMIC DNA]</scope>
    <source>
        <strain evidence="1 2">Q67</strain>
    </source>
</reference>
<dbReference type="AlphaFoldDB" id="A0A223N2U8"/>
<keyword evidence="2" id="KW-1185">Reference proteome</keyword>
<dbReference type="Proteomes" id="UP000215148">
    <property type="component" value="Chromosome 2"/>
</dbReference>
<protein>
    <recommendedName>
        <fullName evidence="3">HEPN AbiU2-like domain-containing protein</fullName>
    </recommendedName>
</protein>
<evidence type="ECO:0000313" key="1">
    <source>
        <dbReference type="EMBL" id="ASU24088.1"/>
    </source>
</evidence>
<accession>A0A223N2U8</accession>